<dbReference type="EMBL" id="GG680950">
    <property type="protein sequence ID" value="EER05399.1"/>
    <property type="molecule type" value="Genomic_DNA"/>
</dbReference>
<feature type="transmembrane region" description="Helical" evidence="5">
    <location>
        <begin position="24"/>
        <end position="45"/>
    </location>
</feature>
<reference evidence="7 8" key="1">
    <citation type="submission" date="2008-07" db="EMBL/GenBank/DDBJ databases">
        <authorList>
            <person name="El-Sayed N."/>
            <person name="Caler E."/>
            <person name="Inman J."/>
            <person name="Amedeo P."/>
            <person name="Hass B."/>
            <person name="Wortman J."/>
        </authorList>
    </citation>
    <scope>NUCLEOTIDE SEQUENCE [LARGE SCALE GENOMIC DNA]</scope>
    <source>
        <strain evidence="8">ATCC 50983 / TXsc</strain>
    </source>
</reference>
<dbReference type="GO" id="GO:0015179">
    <property type="term" value="F:L-amino acid transmembrane transporter activity"/>
    <property type="evidence" value="ECO:0007669"/>
    <property type="project" value="TreeGrafter"/>
</dbReference>
<protein>
    <submittedName>
        <fullName evidence="7">10 transmembrane domain, possible aa transporter, putative</fullName>
    </submittedName>
</protein>
<dbReference type="Proteomes" id="UP000007800">
    <property type="component" value="Unassembled WGS sequence"/>
</dbReference>
<feature type="transmembrane region" description="Helical" evidence="5">
    <location>
        <begin position="289"/>
        <end position="310"/>
    </location>
</feature>
<evidence type="ECO:0000313" key="8">
    <source>
        <dbReference type="Proteomes" id="UP000007800"/>
    </source>
</evidence>
<dbReference type="AlphaFoldDB" id="C5LD55"/>
<keyword evidence="8" id="KW-1185">Reference proteome</keyword>
<accession>C5LD55</accession>
<evidence type="ECO:0000313" key="7">
    <source>
        <dbReference type="EMBL" id="EER05399.1"/>
    </source>
</evidence>
<feature type="transmembrane region" description="Helical" evidence="5">
    <location>
        <begin position="100"/>
        <end position="122"/>
    </location>
</feature>
<dbReference type="GeneID" id="9041424"/>
<feature type="transmembrane region" description="Helical" evidence="5">
    <location>
        <begin position="331"/>
        <end position="352"/>
    </location>
</feature>
<feature type="transmembrane region" description="Helical" evidence="5">
    <location>
        <begin position="358"/>
        <end position="380"/>
    </location>
</feature>
<evidence type="ECO:0000256" key="4">
    <source>
        <dbReference type="ARBA" id="ARBA00023136"/>
    </source>
</evidence>
<feature type="domain" description="Amino acid transporter transmembrane" evidence="6">
    <location>
        <begin position="20"/>
        <end position="387"/>
    </location>
</feature>
<feature type="transmembrane region" description="Helical" evidence="5">
    <location>
        <begin position="51"/>
        <end position="69"/>
    </location>
</feature>
<keyword evidence="2 5" id="KW-0812">Transmembrane</keyword>
<dbReference type="RefSeq" id="XP_002773583.1">
    <property type="nucleotide sequence ID" value="XM_002773537.1"/>
</dbReference>
<sequence>MAAEKVSRLADFYSAPVIPKGNTLTSWAALTNSIIGAGMLSYASAQAVCGWALGIIALVVFGVVTYFSLHLMNRCAMEMPGKRLSHSTFAVTAGYPRMPLFIDALMFIHNAGIDTAFLQVFSSLGLTLIEHWFPGSTGENRFWIRVGLITLIVTLLSPVCFLTHITNTTITNVIGLSCFLYAVVAGVAYTFSVDEQVGERYVDIPSTTTVWSILSVFPIFIYGYSCQFVMPMIAEDMVDRSMRKLDLAALLAIATVMVVYLSVMVGPYYAFGDAIESNFYLNLPVSNVAIHIGYIALPFAVLTAFPLLLFPARQSISGVITYFRPSLQDTLKLHIGTTLLFLAICVGVAIIFEDLGVTIRFIGILGTNTIGFVIPCFVYLHICYNPFPSSSEQPVNEEVGGGCPDDVKADEPEGQVNLLQKLRNQTLEWHGALALFIASIIFFPLGLTGLLYDLTTN</sequence>
<name>C5LD55_PERM5</name>
<keyword evidence="3 5" id="KW-1133">Transmembrane helix</keyword>
<proteinExistence type="predicted"/>
<feature type="transmembrane region" description="Helical" evidence="5">
    <location>
        <begin position="245"/>
        <end position="269"/>
    </location>
</feature>
<feature type="transmembrane region" description="Helical" evidence="5">
    <location>
        <begin position="170"/>
        <end position="191"/>
    </location>
</feature>
<evidence type="ECO:0000256" key="1">
    <source>
        <dbReference type="ARBA" id="ARBA00004141"/>
    </source>
</evidence>
<dbReference type="Pfam" id="PF01490">
    <property type="entry name" value="Aa_trans"/>
    <property type="match status" value="1"/>
</dbReference>
<evidence type="ECO:0000256" key="2">
    <source>
        <dbReference type="ARBA" id="ARBA00022692"/>
    </source>
</evidence>
<evidence type="ECO:0000259" key="6">
    <source>
        <dbReference type="Pfam" id="PF01490"/>
    </source>
</evidence>
<dbReference type="OMA" id="CIHACET"/>
<dbReference type="OrthoDB" id="438545at2759"/>
<organism evidence="8">
    <name type="scientific">Perkinsus marinus (strain ATCC 50983 / TXsc)</name>
    <dbReference type="NCBI Taxonomy" id="423536"/>
    <lineage>
        <taxon>Eukaryota</taxon>
        <taxon>Sar</taxon>
        <taxon>Alveolata</taxon>
        <taxon>Perkinsozoa</taxon>
        <taxon>Perkinsea</taxon>
        <taxon>Perkinsida</taxon>
        <taxon>Perkinsidae</taxon>
        <taxon>Perkinsus</taxon>
    </lineage>
</organism>
<dbReference type="InParanoid" id="C5LD55"/>
<dbReference type="PANTHER" id="PTHR22950">
    <property type="entry name" value="AMINO ACID TRANSPORTER"/>
    <property type="match status" value="1"/>
</dbReference>
<comment type="subcellular location">
    <subcellularLocation>
        <location evidence="1">Membrane</location>
        <topology evidence="1">Multi-pass membrane protein</topology>
    </subcellularLocation>
</comment>
<dbReference type="InterPro" id="IPR013057">
    <property type="entry name" value="AA_transpt_TM"/>
</dbReference>
<dbReference type="GO" id="GO:0016020">
    <property type="term" value="C:membrane"/>
    <property type="evidence" value="ECO:0007669"/>
    <property type="project" value="UniProtKB-SubCell"/>
</dbReference>
<evidence type="ECO:0000256" key="5">
    <source>
        <dbReference type="SAM" id="Phobius"/>
    </source>
</evidence>
<feature type="transmembrane region" description="Helical" evidence="5">
    <location>
        <begin position="142"/>
        <end position="163"/>
    </location>
</feature>
<feature type="transmembrane region" description="Helical" evidence="5">
    <location>
        <begin position="211"/>
        <end position="233"/>
    </location>
</feature>
<feature type="transmembrane region" description="Helical" evidence="5">
    <location>
        <begin position="431"/>
        <end position="452"/>
    </location>
</feature>
<gene>
    <name evidence="7" type="ORF">Pmar_PMAR029577</name>
</gene>
<evidence type="ECO:0000256" key="3">
    <source>
        <dbReference type="ARBA" id="ARBA00022989"/>
    </source>
</evidence>
<keyword evidence="4 5" id="KW-0472">Membrane</keyword>